<feature type="region of interest" description="Disordered" evidence="1">
    <location>
        <begin position="51"/>
        <end position="77"/>
    </location>
</feature>
<keyword evidence="3" id="KW-1185">Reference proteome</keyword>
<evidence type="ECO:0000313" key="2">
    <source>
        <dbReference type="EMBL" id="MBC5782056.1"/>
    </source>
</evidence>
<organism evidence="2 3">
    <name type="scientific">Ramlibacter cellulosilyticus</name>
    <dbReference type="NCBI Taxonomy" id="2764187"/>
    <lineage>
        <taxon>Bacteria</taxon>
        <taxon>Pseudomonadati</taxon>
        <taxon>Pseudomonadota</taxon>
        <taxon>Betaproteobacteria</taxon>
        <taxon>Burkholderiales</taxon>
        <taxon>Comamonadaceae</taxon>
        <taxon>Ramlibacter</taxon>
    </lineage>
</organism>
<dbReference type="AlphaFoldDB" id="A0A923MNR0"/>
<accession>A0A923MNR0</accession>
<sequence length="138" mass="14450">MELQIARQIIDTLAQGIHPVTGEAMPEDSPYNAPPVIRALHAVSRALECALAPPGEAPEGGKSRGSPPPNAGKKWTEQEDAALETAYDAGIPLKQVAQELGRTAFAVEQRLVKLGKVEAPAGGGRYGSTAREPLAAYA</sequence>
<gene>
    <name evidence="2" type="ORF">H8N03_03810</name>
</gene>
<evidence type="ECO:0000256" key="1">
    <source>
        <dbReference type="SAM" id="MobiDB-lite"/>
    </source>
</evidence>
<dbReference type="RefSeq" id="WP_187074776.1">
    <property type="nucleotide sequence ID" value="NZ_JACORT010000001.1"/>
</dbReference>
<dbReference type="EMBL" id="JACORT010000001">
    <property type="protein sequence ID" value="MBC5782056.1"/>
    <property type="molecule type" value="Genomic_DNA"/>
</dbReference>
<proteinExistence type="predicted"/>
<dbReference type="Proteomes" id="UP000608513">
    <property type="component" value="Unassembled WGS sequence"/>
</dbReference>
<reference evidence="2" key="1">
    <citation type="submission" date="2020-08" db="EMBL/GenBank/DDBJ databases">
        <title>Ramlibacter sp. USB13 16S ribosomal RNA gene genome sequencing and assembly.</title>
        <authorList>
            <person name="Kang M."/>
        </authorList>
    </citation>
    <scope>NUCLEOTIDE SEQUENCE</scope>
    <source>
        <strain evidence="2">USB13</strain>
    </source>
</reference>
<comment type="caution">
    <text evidence="2">The sequence shown here is derived from an EMBL/GenBank/DDBJ whole genome shotgun (WGS) entry which is preliminary data.</text>
</comment>
<feature type="region of interest" description="Disordered" evidence="1">
    <location>
        <begin position="119"/>
        <end position="138"/>
    </location>
</feature>
<evidence type="ECO:0000313" key="3">
    <source>
        <dbReference type="Proteomes" id="UP000608513"/>
    </source>
</evidence>
<protein>
    <submittedName>
        <fullName evidence="2">Uncharacterized protein</fullName>
    </submittedName>
</protein>
<name>A0A923MNR0_9BURK</name>